<name>A0A7K6JVW5_9PASE</name>
<accession>A0A7K6JVW5</accession>
<evidence type="ECO:0000313" key="2">
    <source>
        <dbReference type="Proteomes" id="UP000542358"/>
    </source>
</evidence>
<dbReference type="Proteomes" id="UP000542358">
    <property type="component" value="Unassembled WGS sequence"/>
</dbReference>
<protein>
    <submittedName>
        <fullName evidence="1">POLR protein</fullName>
    </submittedName>
</protein>
<feature type="non-terminal residue" evidence="1">
    <location>
        <position position="64"/>
    </location>
</feature>
<reference evidence="1 2" key="1">
    <citation type="submission" date="2019-09" db="EMBL/GenBank/DDBJ databases">
        <title>Bird 10,000 Genomes (B10K) Project - Family phase.</title>
        <authorList>
            <person name="Zhang G."/>
        </authorList>
    </citation>
    <scope>NUCLEOTIDE SEQUENCE [LARGE SCALE GENOMIC DNA]</scope>
    <source>
        <strain evidence="1">B10K-DU-029-42</strain>
        <tissue evidence="1">Muscle</tissue>
    </source>
</reference>
<sequence>LTRACPIDPRQRGFICATGCSENLKLLQLVIKHAKSEHRELGVVFADIAKAFDTICHQHIIRGL</sequence>
<comment type="caution">
    <text evidence="1">The sequence shown here is derived from an EMBL/GenBank/DDBJ whole genome shotgun (WGS) entry which is preliminary data.</text>
</comment>
<dbReference type="AlphaFoldDB" id="A0A7K6JVW5"/>
<keyword evidence="2" id="KW-1185">Reference proteome</keyword>
<gene>
    <name evidence="1" type="primary">Pol</name>
    <name evidence="1" type="ORF">OREARF_R14957</name>
</gene>
<evidence type="ECO:0000313" key="1">
    <source>
        <dbReference type="EMBL" id="NWW04497.1"/>
    </source>
</evidence>
<feature type="non-terminal residue" evidence="1">
    <location>
        <position position="1"/>
    </location>
</feature>
<dbReference type="EMBL" id="VZRR01003885">
    <property type="protein sequence ID" value="NWW04497.1"/>
    <property type="molecule type" value="Genomic_DNA"/>
</dbReference>
<proteinExistence type="predicted"/>
<organism evidence="1 2">
    <name type="scientific">Oreocharis arfaki</name>
    <name type="common">tit berrypecker</name>
    <dbReference type="NCBI Taxonomy" id="979223"/>
    <lineage>
        <taxon>Eukaryota</taxon>
        <taxon>Metazoa</taxon>
        <taxon>Chordata</taxon>
        <taxon>Craniata</taxon>
        <taxon>Vertebrata</taxon>
        <taxon>Euteleostomi</taxon>
        <taxon>Archelosauria</taxon>
        <taxon>Archosauria</taxon>
        <taxon>Dinosauria</taxon>
        <taxon>Saurischia</taxon>
        <taxon>Theropoda</taxon>
        <taxon>Coelurosauria</taxon>
        <taxon>Aves</taxon>
        <taxon>Neognathae</taxon>
        <taxon>Neoaves</taxon>
        <taxon>Telluraves</taxon>
        <taxon>Australaves</taxon>
        <taxon>Passeriformes</taxon>
        <taxon>Passeroidea</taxon>
        <taxon>Paramythiidae</taxon>
        <taxon>Oreocharis</taxon>
    </lineage>
</organism>